<feature type="transmembrane region" description="Helical" evidence="1">
    <location>
        <begin position="12"/>
        <end position="30"/>
    </location>
</feature>
<evidence type="ECO:0000313" key="2">
    <source>
        <dbReference type="EMBL" id="MBA1834145.1"/>
    </source>
</evidence>
<gene>
    <name evidence="2" type="ORF">HMC16_00085</name>
</gene>
<reference evidence="2 3" key="1">
    <citation type="submission" date="2020-05" db="EMBL/GenBank/DDBJ databases">
        <title>Descriptions of Corynebacterium xxxx sp. nov., Corynebacterium yyyy sp. nov. and Corynebacterium zzzz sp. nov.</title>
        <authorList>
            <person name="Zhang G."/>
        </authorList>
    </citation>
    <scope>NUCLEOTIDE SEQUENCE [LARGE SCALE GENOMIC DNA]</scope>
    <source>
        <strain evidence="3">zg-915</strain>
    </source>
</reference>
<accession>A0A838CGP8</accession>
<protein>
    <submittedName>
        <fullName evidence="2">Uncharacterized protein</fullName>
    </submittedName>
</protein>
<keyword evidence="1" id="KW-0812">Transmembrane</keyword>
<keyword evidence="1" id="KW-1133">Transmembrane helix</keyword>
<proteinExistence type="predicted"/>
<name>A0A838CGP8_9CORY</name>
<dbReference type="AlphaFoldDB" id="A0A838CGP8"/>
<evidence type="ECO:0000256" key="1">
    <source>
        <dbReference type="SAM" id="Phobius"/>
    </source>
</evidence>
<comment type="caution">
    <text evidence="2">The sequence shown here is derived from an EMBL/GenBank/DDBJ whole genome shotgun (WGS) entry which is preliminary data.</text>
</comment>
<organism evidence="2 3">
    <name type="scientific">Corynebacterium wankanglinii</name>
    <dbReference type="NCBI Taxonomy" id="2735136"/>
    <lineage>
        <taxon>Bacteria</taxon>
        <taxon>Bacillati</taxon>
        <taxon>Actinomycetota</taxon>
        <taxon>Actinomycetes</taxon>
        <taxon>Mycobacteriales</taxon>
        <taxon>Corynebacteriaceae</taxon>
        <taxon>Corynebacterium</taxon>
    </lineage>
</organism>
<dbReference type="Proteomes" id="UP000581408">
    <property type="component" value="Unassembled WGS sequence"/>
</dbReference>
<dbReference type="RefSeq" id="WP_181193754.1">
    <property type="nucleotide sequence ID" value="NZ_JABFEE010000001.1"/>
</dbReference>
<keyword evidence="1" id="KW-0472">Membrane</keyword>
<sequence length="71" mass="7522">MSSTTDHDLTGATLIVCLLTFAASVATLVMNLSEVRDPQRCPPDHVWVATGEIPQAGCMPLGTARELGAWP</sequence>
<evidence type="ECO:0000313" key="3">
    <source>
        <dbReference type="Proteomes" id="UP000581408"/>
    </source>
</evidence>
<dbReference type="EMBL" id="JABFEE010000001">
    <property type="protein sequence ID" value="MBA1834145.1"/>
    <property type="molecule type" value="Genomic_DNA"/>
</dbReference>